<dbReference type="GO" id="GO:0015174">
    <property type="term" value="F:basic amino acid transmembrane transporter activity"/>
    <property type="evidence" value="ECO:0007669"/>
    <property type="project" value="TreeGrafter"/>
</dbReference>
<dbReference type="Proteomes" id="UP000076842">
    <property type="component" value="Unassembled WGS sequence"/>
</dbReference>
<protein>
    <submittedName>
        <fullName evidence="8">MFS general substrate transporter</fullName>
    </submittedName>
</protein>
<feature type="transmembrane region" description="Helical" evidence="6">
    <location>
        <begin position="309"/>
        <end position="328"/>
    </location>
</feature>
<dbReference type="Gene3D" id="1.20.1250.20">
    <property type="entry name" value="MFS general substrate transporter like domains"/>
    <property type="match status" value="1"/>
</dbReference>
<dbReference type="EMBL" id="KV423917">
    <property type="protein sequence ID" value="KZT62381.1"/>
    <property type="molecule type" value="Genomic_DNA"/>
</dbReference>
<dbReference type="AlphaFoldDB" id="A0A165JX03"/>
<keyword evidence="3 6" id="KW-0812">Transmembrane</keyword>
<keyword evidence="5 6" id="KW-0472">Membrane</keyword>
<sequence>EVSGLDLAWILTGLWSAVFLGALDGTIVATLLSPIGSYFNKSHEASYLGTSYLLSVCCFTPLYGRLADILGRKGAELLALTLFGIGTLLCGLAPSMESLIAARAVAGMGGGGCVPSIVVTDLIPLKQRGLYQGCANILFGAGAGLGGPLGGFLNDRLGWRWAFLIQVPLLVLSYLIVLFKVNIHLPSAPQTTLEKVKRIDYLGSLTLVLAVGCALLGISLNTSEEMPWRHPLVWGLLLAGALSALAFVAVEKWVAVQPVMPMRLLTRRTPFFVALTNLFVSISAFSGLYNVPLYFAAVRLTSATESGLHLLPNSIALSIGSLFSGWMMRHTGKYWILNLFGAFLPIVSSVMFSAWTSNTSDFHLWFDITPSGFGHSSLITSTLIALIASVDRADVAVATGISYLFRTTGQVLGVSLSSAVVQGLLNHYLHQRITGPGAREHELTAPARPTQLIERIRHSTAVIPTLDAATRAAAVDSYAQALHAVFILQALVSCITFLCCLPIQENPLP</sequence>
<dbReference type="InterPro" id="IPR011701">
    <property type="entry name" value="MFS"/>
</dbReference>
<dbReference type="OrthoDB" id="3437016at2759"/>
<dbReference type="PANTHER" id="PTHR23501:SF191">
    <property type="entry name" value="VACUOLAR BASIC AMINO ACID TRANSPORTER 4"/>
    <property type="match status" value="1"/>
</dbReference>
<dbReference type="PANTHER" id="PTHR23501">
    <property type="entry name" value="MAJOR FACILITATOR SUPERFAMILY"/>
    <property type="match status" value="1"/>
</dbReference>
<feature type="transmembrane region" description="Helical" evidence="6">
    <location>
        <begin position="159"/>
        <end position="179"/>
    </location>
</feature>
<comment type="subcellular location">
    <subcellularLocation>
        <location evidence="1">Endomembrane system</location>
        <topology evidence="1">Multi-pass membrane protein</topology>
    </subcellularLocation>
</comment>
<evidence type="ECO:0000256" key="5">
    <source>
        <dbReference type="ARBA" id="ARBA00023136"/>
    </source>
</evidence>
<reference evidence="8 9" key="1">
    <citation type="journal article" date="2016" name="Mol. Biol. Evol.">
        <title>Comparative Genomics of Early-Diverging Mushroom-Forming Fungi Provides Insights into the Origins of Lignocellulose Decay Capabilities.</title>
        <authorList>
            <person name="Nagy L.G."/>
            <person name="Riley R."/>
            <person name="Tritt A."/>
            <person name="Adam C."/>
            <person name="Daum C."/>
            <person name="Floudas D."/>
            <person name="Sun H."/>
            <person name="Yadav J.S."/>
            <person name="Pangilinan J."/>
            <person name="Larsson K.H."/>
            <person name="Matsuura K."/>
            <person name="Barry K."/>
            <person name="Labutti K."/>
            <person name="Kuo R."/>
            <person name="Ohm R.A."/>
            <person name="Bhattacharya S.S."/>
            <person name="Shirouzu T."/>
            <person name="Yoshinaga Y."/>
            <person name="Martin F.M."/>
            <person name="Grigoriev I.V."/>
            <person name="Hibbett D.S."/>
        </authorList>
    </citation>
    <scope>NUCLEOTIDE SEQUENCE [LARGE SCALE GENOMIC DNA]</scope>
    <source>
        <strain evidence="8 9">HHB12733</strain>
    </source>
</reference>
<dbReference type="InParanoid" id="A0A165JX03"/>
<dbReference type="Pfam" id="PF07690">
    <property type="entry name" value="MFS_1"/>
    <property type="match status" value="1"/>
</dbReference>
<evidence type="ECO:0000256" key="6">
    <source>
        <dbReference type="SAM" id="Phobius"/>
    </source>
</evidence>
<dbReference type="PROSITE" id="PS50850">
    <property type="entry name" value="MFS"/>
    <property type="match status" value="1"/>
</dbReference>
<feature type="transmembrane region" description="Helical" evidence="6">
    <location>
        <begin position="45"/>
        <end position="63"/>
    </location>
</feature>
<gene>
    <name evidence="8" type="ORF">CALCODRAFT_426288</name>
</gene>
<feature type="transmembrane region" description="Helical" evidence="6">
    <location>
        <begin position="75"/>
        <end position="94"/>
    </location>
</feature>
<evidence type="ECO:0000256" key="4">
    <source>
        <dbReference type="ARBA" id="ARBA00022989"/>
    </source>
</evidence>
<feature type="transmembrane region" description="Helical" evidence="6">
    <location>
        <begin position="7"/>
        <end position="33"/>
    </location>
</feature>
<evidence type="ECO:0000256" key="1">
    <source>
        <dbReference type="ARBA" id="ARBA00004127"/>
    </source>
</evidence>
<feature type="transmembrane region" description="Helical" evidence="6">
    <location>
        <begin position="271"/>
        <end position="289"/>
    </location>
</feature>
<evidence type="ECO:0000259" key="7">
    <source>
        <dbReference type="PROSITE" id="PS50850"/>
    </source>
</evidence>
<feature type="transmembrane region" description="Helical" evidence="6">
    <location>
        <begin position="335"/>
        <end position="355"/>
    </location>
</feature>
<evidence type="ECO:0000256" key="3">
    <source>
        <dbReference type="ARBA" id="ARBA00022692"/>
    </source>
</evidence>
<name>A0A165JX03_9BASI</name>
<feature type="domain" description="Major facilitator superfamily (MFS) profile" evidence="7">
    <location>
        <begin position="10"/>
        <end position="508"/>
    </location>
</feature>
<keyword evidence="2" id="KW-0813">Transport</keyword>
<feature type="non-terminal residue" evidence="8">
    <location>
        <position position="1"/>
    </location>
</feature>
<dbReference type="InterPro" id="IPR036259">
    <property type="entry name" value="MFS_trans_sf"/>
</dbReference>
<organism evidence="8 9">
    <name type="scientific">Calocera cornea HHB12733</name>
    <dbReference type="NCBI Taxonomy" id="1353952"/>
    <lineage>
        <taxon>Eukaryota</taxon>
        <taxon>Fungi</taxon>
        <taxon>Dikarya</taxon>
        <taxon>Basidiomycota</taxon>
        <taxon>Agaricomycotina</taxon>
        <taxon>Dacrymycetes</taxon>
        <taxon>Dacrymycetales</taxon>
        <taxon>Dacrymycetaceae</taxon>
        <taxon>Calocera</taxon>
    </lineage>
</organism>
<evidence type="ECO:0000256" key="2">
    <source>
        <dbReference type="ARBA" id="ARBA00022448"/>
    </source>
</evidence>
<accession>A0A165JX03</accession>
<feature type="transmembrane region" description="Helical" evidence="6">
    <location>
        <begin position="232"/>
        <end position="250"/>
    </location>
</feature>
<evidence type="ECO:0000313" key="8">
    <source>
        <dbReference type="EMBL" id="KZT62381.1"/>
    </source>
</evidence>
<dbReference type="InterPro" id="IPR020846">
    <property type="entry name" value="MFS_dom"/>
</dbReference>
<proteinExistence type="predicted"/>
<dbReference type="GO" id="GO:0000329">
    <property type="term" value="C:fungal-type vacuole membrane"/>
    <property type="evidence" value="ECO:0007669"/>
    <property type="project" value="TreeGrafter"/>
</dbReference>
<evidence type="ECO:0000313" key="9">
    <source>
        <dbReference type="Proteomes" id="UP000076842"/>
    </source>
</evidence>
<feature type="transmembrane region" description="Helical" evidence="6">
    <location>
        <begin position="135"/>
        <end position="153"/>
    </location>
</feature>
<feature type="transmembrane region" description="Helical" evidence="6">
    <location>
        <begin position="100"/>
        <end position="123"/>
    </location>
</feature>
<dbReference type="GO" id="GO:0005886">
    <property type="term" value="C:plasma membrane"/>
    <property type="evidence" value="ECO:0007669"/>
    <property type="project" value="TreeGrafter"/>
</dbReference>
<keyword evidence="9" id="KW-1185">Reference proteome</keyword>
<feature type="transmembrane region" description="Helical" evidence="6">
    <location>
        <begin position="199"/>
        <end position="220"/>
    </location>
</feature>
<keyword evidence="4 6" id="KW-1133">Transmembrane helix</keyword>
<feature type="transmembrane region" description="Helical" evidence="6">
    <location>
        <begin position="481"/>
        <end position="503"/>
    </location>
</feature>
<dbReference type="GO" id="GO:0012505">
    <property type="term" value="C:endomembrane system"/>
    <property type="evidence" value="ECO:0007669"/>
    <property type="project" value="UniProtKB-SubCell"/>
</dbReference>
<dbReference type="FunCoup" id="A0A165JX03">
    <property type="interactions" value="18"/>
</dbReference>
<dbReference type="SUPFAM" id="SSF103473">
    <property type="entry name" value="MFS general substrate transporter"/>
    <property type="match status" value="1"/>
</dbReference>